<evidence type="ECO:0000259" key="16">
    <source>
        <dbReference type="PROSITE" id="PS50109"/>
    </source>
</evidence>
<dbReference type="AlphaFoldDB" id="A0A4V1G441"/>
<keyword evidence="4" id="KW-1003">Cell membrane</keyword>
<dbReference type="Gene3D" id="6.10.340.10">
    <property type="match status" value="1"/>
</dbReference>
<dbReference type="CDD" id="cd12912">
    <property type="entry name" value="PDC2_MCP_like"/>
    <property type="match status" value="1"/>
</dbReference>
<dbReference type="PROSITE" id="PS50885">
    <property type="entry name" value="HAMP"/>
    <property type="match status" value="1"/>
</dbReference>
<evidence type="ECO:0000256" key="13">
    <source>
        <dbReference type="ARBA" id="ARBA00023136"/>
    </source>
</evidence>
<comment type="catalytic activity">
    <reaction evidence="1">
        <text>ATP + protein L-histidine = ADP + protein N-phospho-L-histidine.</text>
        <dbReference type="EC" id="2.7.13.3"/>
    </reaction>
</comment>
<accession>A0A4V1G441</accession>
<evidence type="ECO:0000256" key="9">
    <source>
        <dbReference type="ARBA" id="ARBA00022777"/>
    </source>
</evidence>
<evidence type="ECO:0000256" key="6">
    <source>
        <dbReference type="ARBA" id="ARBA00022679"/>
    </source>
</evidence>
<dbReference type="KEGG" id="palo:E6C60_2662"/>
<reference evidence="18 19" key="1">
    <citation type="submission" date="2019-05" db="EMBL/GenBank/DDBJ databases">
        <authorList>
            <person name="Chen C."/>
        </authorList>
    </citation>
    <scope>NUCLEOTIDE SEQUENCE [LARGE SCALE GENOMIC DNA]</scope>
    <source>
        <strain evidence="18 19">HB172198</strain>
    </source>
</reference>
<dbReference type="EC" id="2.7.13.3" evidence="3"/>
<keyword evidence="10" id="KW-0067">ATP-binding</keyword>
<keyword evidence="9 18" id="KW-0418">Kinase</keyword>
<dbReference type="CDD" id="cd06225">
    <property type="entry name" value="HAMP"/>
    <property type="match status" value="1"/>
</dbReference>
<dbReference type="Gene3D" id="3.30.450.20">
    <property type="entry name" value="PAS domain"/>
    <property type="match status" value="1"/>
</dbReference>
<protein>
    <recommendedName>
        <fullName evidence="3">histidine kinase</fullName>
        <ecNumber evidence="3">2.7.13.3</ecNumber>
    </recommendedName>
</protein>
<dbReference type="GO" id="GO:0000155">
    <property type="term" value="F:phosphorelay sensor kinase activity"/>
    <property type="evidence" value="ECO:0007669"/>
    <property type="project" value="InterPro"/>
</dbReference>
<evidence type="ECO:0000256" key="3">
    <source>
        <dbReference type="ARBA" id="ARBA00012438"/>
    </source>
</evidence>
<evidence type="ECO:0000256" key="10">
    <source>
        <dbReference type="ARBA" id="ARBA00022840"/>
    </source>
</evidence>
<dbReference type="SMART" id="SM00387">
    <property type="entry name" value="HATPase_c"/>
    <property type="match status" value="1"/>
</dbReference>
<dbReference type="PANTHER" id="PTHR34220:SF7">
    <property type="entry name" value="SENSOR HISTIDINE KINASE YPDA"/>
    <property type="match status" value="1"/>
</dbReference>
<gene>
    <name evidence="18" type="ORF">E6C60_2662</name>
</gene>
<dbReference type="InterPro" id="IPR003660">
    <property type="entry name" value="HAMP_dom"/>
</dbReference>
<dbReference type="Pfam" id="PF02743">
    <property type="entry name" value="dCache_1"/>
    <property type="match status" value="1"/>
</dbReference>
<dbReference type="OrthoDB" id="9776552at2"/>
<keyword evidence="12" id="KW-0902">Two-component regulatory system</keyword>
<feature type="domain" description="HAMP" evidence="17">
    <location>
        <begin position="307"/>
        <end position="359"/>
    </location>
</feature>
<dbReference type="InterPro" id="IPR036890">
    <property type="entry name" value="HATPase_C_sf"/>
</dbReference>
<evidence type="ECO:0000256" key="15">
    <source>
        <dbReference type="SAM" id="Phobius"/>
    </source>
</evidence>
<dbReference type="Pfam" id="PF00672">
    <property type="entry name" value="HAMP"/>
    <property type="match status" value="1"/>
</dbReference>
<keyword evidence="13 15" id="KW-0472">Membrane</keyword>
<dbReference type="InterPro" id="IPR004358">
    <property type="entry name" value="Sig_transdc_His_kin-like_C"/>
</dbReference>
<evidence type="ECO:0000256" key="8">
    <source>
        <dbReference type="ARBA" id="ARBA00022741"/>
    </source>
</evidence>
<evidence type="ECO:0000313" key="18">
    <source>
        <dbReference type="EMBL" id="QCT03374.1"/>
    </source>
</evidence>
<keyword evidence="19" id="KW-1185">Reference proteome</keyword>
<evidence type="ECO:0000259" key="17">
    <source>
        <dbReference type="PROSITE" id="PS50885"/>
    </source>
</evidence>
<evidence type="ECO:0000256" key="12">
    <source>
        <dbReference type="ARBA" id="ARBA00023012"/>
    </source>
</evidence>
<keyword evidence="7 15" id="KW-0812">Transmembrane</keyword>
<dbReference type="Pfam" id="PF02518">
    <property type="entry name" value="HATPase_c"/>
    <property type="match status" value="1"/>
</dbReference>
<dbReference type="InterPro" id="IPR050640">
    <property type="entry name" value="Bact_2-comp_sensor_kinase"/>
</dbReference>
<dbReference type="EMBL" id="CP040396">
    <property type="protein sequence ID" value="QCT03374.1"/>
    <property type="molecule type" value="Genomic_DNA"/>
</dbReference>
<keyword evidence="8" id="KW-0547">Nucleotide-binding</keyword>
<keyword evidence="11 15" id="KW-1133">Transmembrane helix</keyword>
<evidence type="ECO:0000256" key="11">
    <source>
        <dbReference type="ARBA" id="ARBA00022989"/>
    </source>
</evidence>
<evidence type="ECO:0000256" key="4">
    <source>
        <dbReference type="ARBA" id="ARBA00022475"/>
    </source>
</evidence>
<proteinExistence type="predicted"/>
<evidence type="ECO:0000256" key="2">
    <source>
        <dbReference type="ARBA" id="ARBA00004651"/>
    </source>
</evidence>
<dbReference type="Proteomes" id="UP000300879">
    <property type="component" value="Chromosome"/>
</dbReference>
<dbReference type="PROSITE" id="PS50109">
    <property type="entry name" value="HIS_KIN"/>
    <property type="match status" value="1"/>
</dbReference>
<dbReference type="PRINTS" id="PR00344">
    <property type="entry name" value="BCTRLSENSOR"/>
</dbReference>
<dbReference type="InterPro" id="IPR005467">
    <property type="entry name" value="His_kinase_dom"/>
</dbReference>
<feature type="transmembrane region" description="Helical" evidence="15">
    <location>
        <begin position="9"/>
        <end position="30"/>
    </location>
</feature>
<dbReference type="Gene3D" id="3.30.565.10">
    <property type="entry name" value="Histidine kinase-like ATPase, C-terminal domain"/>
    <property type="match status" value="1"/>
</dbReference>
<name>A0A4V1G441_9BACL</name>
<dbReference type="CDD" id="cd18773">
    <property type="entry name" value="PDC1_HK_sensor"/>
    <property type="match status" value="1"/>
</dbReference>
<evidence type="ECO:0000256" key="14">
    <source>
        <dbReference type="SAM" id="Coils"/>
    </source>
</evidence>
<keyword evidence="5" id="KW-0597">Phosphoprotein</keyword>
<keyword evidence="14" id="KW-0175">Coiled coil</keyword>
<feature type="domain" description="Histidine kinase" evidence="16">
    <location>
        <begin position="394"/>
        <end position="597"/>
    </location>
</feature>
<dbReference type="GO" id="GO:0005524">
    <property type="term" value="F:ATP binding"/>
    <property type="evidence" value="ECO:0007669"/>
    <property type="project" value="UniProtKB-KW"/>
</dbReference>
<evidence type="ECO:0000256" key="7">
    <source>
        <dbReference type="ARBA" id="ARBA00022692"/>
    </source>
</evidence>
<dbReference type="SUPFAM" id="SSF55874">
    <property type="entry name" value="ATPase domain of HSP90 chaperone/DNA topoisomerase II/histidine kinase"/>
    <property type="match status" value="1"/>
</dbReference>
<dbReference type="RefSeq" id="WP_138226263.1">
    <property type="nucleotide sequence ID" value="NZ_CP040396.1"/>
</dbReference>
<evidence type="ECO:0000256" key="1">
    <source>
        <dbReference type="ARBA" id="ARBA00000085"/>
    </source>
</evidence>
<dbReference type="Pfam" id="PF06580">
    <property type="entry name" value="His_kinase"/>
    <property type="match status" value="1"/>
</dbReference>
<comment type="subcellular location">
    <subcellularLocation>
        <location evidence="2">Cell membrane</location>
        <topology evidence="2">Multi-pass membrane protein</topology>
    </subcellularLocation>
</comment>
<evidence type="ECO:0000256" key="5">
    <source>
        <dbReference type="ARBA" id="ARBA00022553"/>
    </source>
</evidence>
<organism evidence="18 19">
    <name type="scientific">Paenibacillus algicola</name>
    <dbReference type="NCBI Taxonomy" id="2565926"/>
    <lineage>
        <taxon>Bacteria</taxon>
        <taxon>Bacillati</taxon>
        <taxon>Bacillota</taxon>
        <taxon>Bacilli</taxon>
        <taxon>Bacillales</taxon>
        <taxon>Paenibacillaceae</taxon>
        <taxon>Paenibacillus</taxon>
    </lineage>
</organism>
<dbReference type="InterPro" id="IPR003594">
    <property type="entry name" value="HATPase_dom"/>
</dbReference>
<dbReference type="InterPro" id="IPR033479">
    <property type="entry name" value="dCache_1"/>
</dbReference>
<keyword evidence="6" id="KW-0808">Transferase</keyword>
<feature type="coiled-coil region" evidence="14">
    <location>
        <begin position="363"/>
        <end position="393"/>
    </location>
</feature>
<sequence>MKASLARQVFLYFLIVIILSLTSLGLFSYFKASRALDRQMEKYISQMTTNMAYQTDIFLDRYKDVSSSMLSSWDIKYFLDMDYTDSYSYFYYSSQIRRHALEPLFVQYPQIHQIYLIGKNGRAVVNDSSIHVEKRLEWLWERTPAEGGIVVLNDRIASSKTNIVTLARRVRGFSSYEPTGVLAVELNVQELTQMWQQKDLGKDSYFFVLDELGRYVYHPESSLIGQKADEELKSKVLHGEEESFISGYGDDHRLFVTRSSLESGWKLTVSIPVKELREPVNSIRSTTITVGLITLALAAWLAFRFGHSIVSPIRRLNSSMRQTEKGNWQQIQGVHRTDEIGGLMHSYNIMVSRLSEMIEKVYETELANQKAELELQESSLERQKAEFQALQLQINPHFLYNTLATVNGYAIVQHSGEISEIVEAMSYMLRYSIQTNLEEITIANELNHVRNYLIILKHRSGREIEIDVDIDPELLLEKCVRLTLQPLVENIFQHAFPDGMEDYHRIRIDAKIENQCFYVMVEDNGVGMTSEQLQKLQERLRQNRLAEAPKDTVYHHGGIGLMNVHRRIQLVFGDEYGLFVESEEGKGTRFVMKMPEQ</sequence>
<dbReference type="SUPFAM" id="SSF158472">
    <property type="entry name" value="HAMP domain-like"/>
    <property type="match status" value="1"/>
</dbReference>
<evidence type="ECO:0000313" key="19">
    <source>
        <dbReference type="Proteomes" id="UP000300879"/>
    </source>
</evidence>
<dbReference type="InterPro" id="IPR010559">
    <property type="entry name" value="Sig_transdc_His_kin_internal"/>
</dbReference>
<dbReference type="GO" id="GO:0005886">
    <property type="term" value="C:plasma membrane"/>
    <property type="evidence" value="ECO:0007669"/>
    <property type="project" value="UniProtKB-SubCell"/>
</dbReference>
<dbReference type="PANTHER" id="PTHR34220">
    <property type="entry name" value="SENSOR HISTIDINE KINASE YPDA"/>
    <property type="match status" value="1"/>
</dbReference>
<dbReference type="SMART" id="SM00304">
    <property type="entry name" value="HAMP"/>
    <property type="match status" value="1"/>
</dbReference>